<dbReference type="Proteomes" id="UP000187209">
    <property type="component" value="Unassembled WGS sequence"/>
</dbReference>
<keyword evidence="2" id="KW-1185">Reference proteome</keyword>
<evidence type="ECO:0000313" key="1">
    <source>
        <dbReference type="EMBL" id="OMJ74305.1"/>
    </source>
</evidence>
<comment type="caution">
    <text evidence="1">The sequence shown here is derived from an EMBL/GenBank/DDBJ whole genome shotgun (WGS) entry which is preliminary data.</text>
</comment>
<dbReference type="EMBL" id="MPUH01000760">
    <property type="protein sequence ID" value="OMJ74305.1"/>
    <property type="molecule type" value="Genomic_DNA"/>
</dbReference>
<dbReference type="AlphaFoldDB" id="A0A1R2BCE7"/>
<evidence type="ECO:0000313" key="2">
    <source>
        <dbReference type="Proteomes" id="UP000187209"/>
    </source>
</evidence>
<name>A0A1R2BCE7_9CILI</name>
<gene>
    <name evidence="1" type="ORF">SteCoe_26792</name>
</gene>
<reference evidence="1 2" key="1">
    <citation type="submission" date="2016-11" db="EMBL/GenBank/DDBJ databases">
        <title>The macronuclear genome of Stentor coeruleus: a giant cell with tiny introns.</title>
        <authorList>
            <person name="Slabodnick M."/>
            <person name="Ruby J.G."/>
            <person name="Reiff S.B."/>
            <person name="Swart E.C."/>
            <person name="Gosai S."/>
            <person name="Prabakaran S."/>
            <person name="Witkowska E."/>
            <person name="Larue G.E."/>
            <person name="Fisher S."/>
            <person name="Freeman R.M."/>
            <person name="Gunawardena J."/>
            <person name="Chu W."/>
            <person name="Stover N.A."/>
            <person name="Gregory B.D."/>
            <person name="Nowacki M."/>
            <person name="Derisi J."/>
            <person name="Roy S.W."/>
            <person name="Marshall W.F."/>
            <person name="Sood P."/>
        </authorList>
    </citation>
    <scope>NUCLEOTIDE SEQUENCE [LARGE SCALE GENOMIC DNA]</scope>
    <source>
        <strain evidence="1">WM001</strain>
    </source>
</reference>
<sequence>MKISDLERVLFKDARAKVDENTFNQIASIPLYIIENYSYYNELLNSIEDPILNQTLSDYITLCALKIICQQKLTNNYEYCLKSIYDLKDRYDVSELSEQFVYALHGSVNQENLNEIIDYAHHCELISSISGDKFKFILSFFHTIIYPKVLKAFYEKMDFFSLIIRLKKLNFDDNLRNRFDNIFFTYFNEALKFLINNGNNSLHLKKLIRFAKKCINEEKYAELKRIFDHSLYTKFLSISKDCSKKDQTIKSLKKPEDDGFEAVVVLSEKQTYFRYCFKENEKNKKKIIKEIDYIYDFITTLELSNFGDLFARLDNEYMYMSIEFPFKLHGIDKDLEIRAQENRHYTYEELKNLSLAIAKIGYEAEKLGQELKFYPSMFLVDQNLNVITFPKSIISRTYYKKFGAKYESEMQNQYKNEEGRVYEYCVLVFKISEVTILKEKEKEYFISLLQEIASNENTLNWKTALDLINRL</sequence>
<organism evidence="1 2">
    <name type="scientific">Stentor coeruleus</name>
    <dbReference type="NCBI Taxonomy" id="5963"/>
    <lineage>
        <taxon>Eukaryota</taxon>
        <taxon>Sar</taxon>
        <taxon>Alveolata</taxon>
        <taxon>Ciliophora</taxon>
        <taxon>Postciliodesmatophora</taxon>
        <taxon>Heterotrichea</taxon>
        <taxon>Heterotrichida</taxon>
        <taxon>Stentoridae</taxon>
        <taxon>Stentor</taxon>
    </lineage>
</organism>
<accession>A0A1R2BCE7</accession>
<protein>
    <submittedName>
        <fullName evidence="1">Uncharacterized protein</fullName>
    </submittedName>
</protein>
<proteinExistence type="predicted"/>